<evidence type="ECO:0000313" key="2">
    <source>
        <dbReference type="EMBL" id="OMP13017.1"/>
    </source>
</evidence>
<keyword evidence="3" id="KW-1185">Reference proteome</keyword>
<dbReference type="EMBL" id="AWUE01005378">
    <property type="protein sequence ID" value="OMP13017.1"/>
    <property type="molecule type" value="Genomic_DNA"/>
</dbReference>
<dbReference type="AlphaFoldDB" id="A0A1R3L132"/>
<gene>
    <name evidence="2" type="ORF">COLO4_02426</name>
</gene>
<sequence>MLMPHSTPDANRAVLSGFPEKLRPTLQLIEKKPVWRGRRRPRPVRRFLRSPGHGVQPGDDGKPASAGETGRARILRALPVGRPDHRAARRPAALHPAVHRGHPGRPTAALTRLRPVNAP</sequence>
<proteinExistence type="predicted"/>
<protein>
    <submittedName>
        <fullName evidence="2">Uncharacterized protein</fullName>
    </submittedName>
</protein>
<accession>A0A1R3L132</accession>
<evidence type="ECO:0000256" key="1">
    <source>
        <dbReference type="SAM" id="MobiDB-lite"/>
    </source>
</evidence>
<evidence type="ECO:0000313" key="3">
    <source>
        <dbReference type="Proteomes" id="UP000187203"/>
    </source>
</evidence>
<organism evidence="2 3">
    <name type="scientific">Corchorus olitorius</name>
    <dbReference type="NCBI Taxonomy" id="93759"/>
    <lineage>
        <taxon>Eukaryota</taxon>
        <taxon>Viridiplantae</taxon>
        <taxon>Streptophyta</taxon>
        <taxon>Embryophyta</taxon>
        <taxon>Tracheophyta</taxon>
        <taxon>Spermatophyta</taxon>
        <taxon>Magnoliopsida</taxon>
        <taxon>eudicotyledons</taxon>
        <taxon>Gunneridae</taxon>
        <taxon>Pentapetalae</taxon>
        <taxon>rosids</taxon>
        <taxon>malvids</taxon>
        <taxon>Malvales</taxon>
        <taxon>Malvaceae</taxon>
        <taxon>Grewioideae</taxon>
        <taxon>Apeibeae</taxon>
        <taxon>Corchorus</taxon>
    </lineage>
</organism>
<comment type="caution">
    <text evidence="2">The sequence shown here is derived from an EMBL/GenBank/DDBJ whole genome shotgun (WGS) entry which is preliminary data.</text>
</comment>
<dbReference type="Proteomes" id="UP000187203">
    <property type="component" value="Unassembled WGS sequence"/>
</dbReference>
<reference evidence="3" key="1">
    <citation type="submission" date="2013-09" db="EMBL/GenBank/DDBJ databases">
        <title>Corchorus olitorius genome sequencing.</title>
        <authorList>
            <person name="Alam M."/>
            <person name="Haque M.S."/>
            <person name="Islam M.S."/>
            <person name="Emdad E.M."/>
            <person name="Islam M.M."/>
            <person name="Ahmed B."/>
            <person name="Halim A."/>
            <person name="Hossen Q.M.M."/>
            <person name="Hossain M.Z."/>
            <person name="Ahmed R."/>
            <person name="Khan M.M."/>
            <person name="Islam R."/>
            <person name="Rashid M.M."/>
            <person name="Khan S.A."/>
            <person name="Rahman M.S."/>
            <person name="Alam M."/>
            <person name="Yahiya A.S."/>
            <person name="Khan M.S."/>
            <person name="Azam M.S."/>
            <person name="Haque T."/>
            <person name="Lashkar M.Z.H."/>
            <person name="Akhand A.I."/>
            <person name="Morshed G."/>
            <person name="Roy S."/>
            <person name="Uddin K.S."/>
            <person name="Rabeya T."/>
            <person name="Hossain A.S."/>
            <person name="Chowdhury A."/>
            <person name="Snigdha A.R."/>
            <person name="Mortoza M.S."/>
            <person name="Matin S.A."/>
            <person name="Hoque S.M.E."/>
            <person name="Islam M.K."/>
            <person name="Roy D.K."/>
            <person name="Haider R."/>
            <person name="Moosa M.M."/>
            <person name="Elias S.M."/>
            <person name="Hasan A.M."/>
            <person name="Jahan S."/>
            <person name="Shafiuddin M."/>
            <person name="Mahmood N."/>
            <person name="Shommy N.S."/>
        </authorList>
    </citation>
    <scope>NUCLEOTIDE SEQUENCE [LARGE SCALE GENOMIC DNA]</scope>
    <source>
        <strain evidence="3">cv. O-4</strain>
    </source>
</reference>
<feature type="region of interest" description="Disordered" evidence="1">
    <location>
        <begin position="40"/>
        <end position="119"/>
    </location>
</feature>
<name>A0A1R3L132_9ROSI</name>